<dbReference type="RefSeq" id="WP_058386277.1">
    <property type="nucleotide sequence ID" value="NZ_CP013661.2"/>
</dbReference>
<accession>A0ABN4K105</accession>
<sequence>MQESLVKNTKEFILFFGALIFFVVATFFSLYEGSRLDNIPWEWPYSAIFTNWLSGGAETATDILTIDYLVYAAKFAPLFPIIMFVAAFVLLLQLAAWIFKRSKIALSLFHIACAAGLFVMSTLLMSSPTLGLELFSRLFFIMGFVLVISGVTSLIKARKQ</sequence>
<dbReference type="InterPro" id="IPR025440">
    <property type="entry name" value="DUF4306"/>
</dbReference>
<gene>
    <name evidence="2" type="ORF">AUO94_13790</name>
</gene>
<feature type="transmembrane region" description="Helical" evidence="1">
    <location>
        <begin position="138"/>
        <end position="155"/>
    </location>
</feature>
<keyword evidence="1" id="KW-1133">Transmembrane helix</keyword>
<evidence type="ECO:0000313" key="3">
    <source>
        <dbReference type="Proteomes" id="UP000065533"/>
    </source>
</evidence>
<proteinExistence type="predicted"/>
<keyword evidence="1" id="KW-0812">Transmembrane</keyword>
<reference evidence="2" key="1">
    <citation type="submission" date="2016-01" db="EMBL/GenBank/DDBJ databases">
        <title>Complete genome of Planococcus kocurri type strain.</title>
        <authorList>
            <person name="See-Too W.S."/>
        </authorList>
    </citation>
    <scope>NUCLEOTIDE SEQUENCE [LARGE SCALE GENOMIC DNA]</scope>
    <source>
        <strain evidence="2">ATCC 43650</strain>
    </source>
</reference>
<evidence type="ECO:0000256" key="1">
    <source>
        <dbReference type="SAM" id="Phobius"/>
    </source>
</evidence>
<feature type="transmembrane region" description="Helical" evidence="1">
    <location>
        <begin position="12"/>
        <end position="31"/>
    </location>
</feature>
<evidence type="ECO:0008006" key="4">
    <source>
        <dbReference type="Google" id="ProtNLM"/>
    </source>
</evidence>
<protein>
    <recommendedName>
        <fullName evidence="4">DUF4306 domain-containing protein</fullName>
    </recommendedName>
</protein>
<dbReference type="Proteomes" id="UP000065533">
    <property type="component" value="Chromosome"/>
</dbReference>
<feature type="transmembrane region" description="Helical" evidence="1">
    <location>
        <begin position="78"/>
        <end position="99"/>
    </location>
</feature>
<keyword evidence="3" id="KW-1185">Reference proteome</keyword>
<feature type="transmembrane region" description="Helical" evidence="1">
    <location>
        <begin position="106"/>
        <end position="126"/>
    </location>
</feature>
<dbReference type="Pfam" id="PF14154">
    <property type="entry name" value="DUF4306"/>
    <property type="match status" value="1"/>
</dbReference>
<name>A0ABN4K105_9BACL</name>
<keyword evidence="1" id="KW-0472">Membrane</keyword>
<evidence type="ECO:0000313" key="2">
    <source>
        <dbReference type="EMBL" id="ALS79630.1"/>
    </source>
</evidence>
<dbReference type="EMBL" id="CP013661">
    <property type="protein sequence ID" value="ALS79630.1"/>
    <property type="molecule type" value="Genomic_DNA"/>
</dbReference>
<organism evidence="2 3">
    <name type="scientific">Planococcus kocurii</name>
    <dbReference type="NCBI Taxonomy" id="1374"/>
    <lineage>
        <taxon>Bacteria</taxon>
        <taxon>Bacillati</taxon>
        <taxon>Bacillota</taxon>
        <taxon>Bacilli</taxon>
        <taxon>Bacillales</taxon>
        <taxon>Caryophanaceae</taxon>
        <taxon>Planococcus</taxon>
    </lineage>
</organism>